<dbReference type="EMBL" id="JANWTC010000029">
    <property type="protein sequence ID" value="MCS5480967.1"/>
    <property type="molecule type" value="Genomic_DNA"/>
</dbReference>
<evidence type="ECO:0000313" key="1">
    <source>
        <dbReference type="EMBL" id="MCS5480967.1"/>
    </source>
</evidence>
<sequence length="115" mass="11903">WLCRVTGPRPLVGVCGGCVPGGARPKGATVNNTHMCLCVLCGAGMAVDHDIFGVVPSPSPSGWVGATTSWTWFCVCDFLDDNPDDTGHICGCGGVLVVCLYLLGSGFLRLETSLS</sequence>
<keyword evidence="2" id="KW-1185">Reference proteome</keyword>
<dbReference type="RefSeq" id="WP_259429029.1">
    <property type="nucleotide sequence ID" value="NZ_JANWTC010000029.1"/>
</dbReference>
<proteinExistence type="predicted"/>
<protein>
    <submittedName>
        <fullName evidence="1">Uncharacterized protein</fullName>
    </submittedName>
</protein>
<organism evidence="1 2">
    <name type="scientific">Corynebacterium lemuris</name>
    <dbReference type="NCBI Taxonomy" id="1859292"/>
    <lineage>
        <taxon>Bacteria</taxon>
        <taxon>Bacillati</taxon>
        <taxon>Actinomycetota</taxon>
        <taxon>Actinomycetes</taxon>
        <taxon>Mycobacteriales</taxon>
        <taxon>Corynebacteriaceae</taxon>
        <taxon>Corynebacterium</taxon>
    </lineage>
</organism>
<accession>A0ABT2G3V8</accession>
<feature type="non-terminal residue" evidence="1">
    <location>
        <position position="1"/>
    </location>
</feature>
<name>A0ABT2G3V8_9CORY</name>
<dbReference type="Proteomes" id="UP001205965">
    <property type="component" value="Unassembled WGS sequence"/>
</dbReference>
<comment type="caution">
    <text evidence="1">The sequence shown here is derived from an EMBL/GenBank/DDBJ whole genome shotgun (WGS) entry which is preliminary data.</text>
</comment>
<reference evidence="1 2" key="1">
    <citation type="submission" date="2022-08" db="EMBL/GenBank/DDBJ databases">
        <title>YIM 101645 draft genome.</title>
        <authorList>
            <person name="Chen X."/>
        </authorList>
    </citation>
    <scope>NUCLEOTIDE SEQUENCE [LARGE SCALE GENOMIC DNA]</scope>
    <source>
        <strain evidence="1 2">YIM 101645</strain>
    </source>
</reference>
<evidence type="ECO:0000313" key="2">
    <source>
        <dbReference type="Proteomes" id="UP001205965"/>
    </source>
</evidence>
<gene>
    <name evidence="1" type="ORF">NYP18_15095</name>
</gene>